<dbReference type="PANTHER" id="PTHR11362">
    <property type="entry name" value="PHOSPHATIDYLETHANOLAMINE-BINDING PROTEIN"/>
    <property type="match status" value="1"/>
</dbReference>
<evidence type="ECO:0000256" key="3">
    <source>
        <dbReference type="SAM" id="SignalP"/>
    </source>
</evidence>
<keyword evidence="5" id="KW-1185">Reference proteome</keyword>
<keyword evidence="2" id="KW-0472">Membrane</keyword>
<evidence type="ECO:0000313" key="4">
    <source>
        <dbReference type="EMBL" id="KXH66421.1"/>
    </source>
</evidence>
<accession>A0A135V1B4</accession>
<feature type="transmembrane region" description="Helical" evidence="2">
    <location>
        <begin position="313"/>
        <end position="333"/>
    </location>
</feature>
<keyword evidence="3" id="KW-0732">Signal</keyword>
<protein>
    <recommendedName>
        <fullName evidence="6">Phosphatidylethanolamine-binding protein</fullName>
    </recommendedName>
</protein>
<gene>
    <name evidence="4" type="ORF">CSAL01_01833</name>
</gene>
<dbReference type="SUPFAM" id="SSF49777">
    <property type="entry name" value="PEBP-like"/>
    <property type="match status" value="1"/>
</dbReference>
<dbReference type="AlphaFoldDB" id="A0A135V1B4"/>
<organism evidence="4 5">
    <name type="scientific">Colletotrichum salicis</name>
    <dbReference type="NCBI Taxonomy" id="1209931"/>
    <lineage>
        <taxon>Eukaryota</taxon>
        <taxon>Fungi</taxon>
        <taxon>Dikarya</taxon>
        <taxon>Ascomycota</taxon>
        <taxon>Pezizomycotina</taxon>
        <taxon>Sordariomycetes</taxon>
        <taxon>Hypocreomycetidae</taxon>
        <taxon>Glomerellales</taxon>
        <taxon>Glomerellaceae</taxon>
        <taxon>Colletotrichum</taxon>
        <taxon>Colletotrichum acutatum species complex</taxon>
    </lineage>
</organism>
<dbReference type="InterPro" id="IPR036610">
    <property type="entry name" value="PEBP-like_sf"/>
</dbReference>
<sequence>MLSKAIAVLVAATLTSAATPMGFMPQSNTPLIVSYGGISALDGVNLPRDSSQTQPTIATEQQLKGQYAVIMVDIDVPTNQPPKTGTLLHWMQTGLMSADTPTTLNTTAGPKKVFLMQNKMNAAALAPYIGPNPPAREPLSHRYTFVAVDHTMITQQGLMALSGAAQSRRDFNVMNGLMAAGLSDKVVAGNFFRVTNAGPVGAGQGTGGGGGGRGNSTGGGGGGMPMQPKPMPMPAPAPPAGTPTTPGGGGMPGMPNMPGTSMAPGMTMPMPNMPGMSMAPGMTMPMPGMPGASAPPVGGAQPSNPARASGLSLAPGLGIMTMGLCLIGSLFIFM</sequence>
<evidence type="ECO:0008006" key="6">
    <source>
        <dbReference type="Google" id="ProtNLM"/>
    </source>
</evidence>
<dbReference type="Proteomes" id="UP000070121">
    <property type="component" value="Unassembled WGS sequence"/>
</dbReference>
<dbReference type="InterPro" id="IPR035810">
    <property type="entry name" value="PEBP_euk"/>
</dbReference>
<dbReference type="PANTHER" id="PTHR11362:SF141">
    <property type="entry name" value="PHOSPHATIDYLETHANOLAMINE-BINDING PROTEIN"/>
    <property type="match status" value="1"/>
</dbReference>
<dbReference type="GO" id="GO:0046578">
    <property type="term" value="P:regulation of Ras protein signal transduction"/>
    <property type="evidence" value="ECO:0007669"/>
    <property type="project" value="TreeGrafter"/>
</dbReference>
<dbReference type="Gene3D" id="3.90.280.10">
    <property type="entry name" value="PEBP-like"/>
    <property type="match status" value="1"/>
</dbReference>
<evidence type="ECO:0000313" key="5">
    <source>
        <dbReference type="Proteomes" id="UP000070121"/>
    </source>
</evidence>
<comment type="caution">
    <text evidence="4">The sequence shown here is derived from an EMBL/GenBank/DDBJ whole genome shotgun (WGS) entry which is preliminary data.</text>
</comment>
<feature type="region of interest" description="Disordered" evidence="1">
    <location>
        <begin position="199"/>
        <end position="250"/>
    </location>
</feature>
<dbReference type="GO" id="GO:0005543">
    <property type="term" value="F:phospholipid binding"/>
    <property type="evidence" value="ECO:0007669"/>
    <property type="project" value="TreeGrafter"/>
</dbReference>
<dbReference type="OrthoDB" id="2506647at2759"/>
<keyword evidence="2" id="KW-1133">Transmembrane helix</keyword>
<dbReference type="Pfam" id="PF01161">
    <property type="entry name" value="PBP"/>
    <property type="match status" value="1"/>
</dbReference>
<reference evidence="4 5" key="1">
    <citation type="submission" date="2014-02" db="EMBL/GenBank/DDBJ databases">
        <title>The genome sequence of Colletotrichum salicis CBS 607.94.</title>
        <authorList>
            <person name="Baroncelli R."/>
            <person name="Thon M.R."/>
        </authorList>
    </citation>
    <scope>NUCLEOTIDE SEQUENCE [LARGE SCALE GENOMIC DNA]</scope>
    <source>
        <strain evidence="4 5">CBS 607.94</strain>
    </source>
</reference>
<evidence type="ECO:0000256" key="1">
    <source>
        <dbReference type="SAM" id="MobiDB-lite"/>
    </source>
</evidence>
<name>A0A135V1B4_9PEZI</name>
<dbReference type="GO" id="GO:0030414">
    <property type="term" value="F:peptidase inhibitor activity"/>
    <property type="evidence" value="ECO:0007669"/>
    <property type="project" value="TreeGrafter"/>
</dbReference>
<feature type="signal peptide" evidence="3">
    <location>
        <begin position="1"/>
        <end position="17"/>
    </location>
</feature>
<dbReference type="InterPro" id="IPR008914">
    <property type="entry name" value="PEBP"/>
</dbReference>
<feature type="chain" id="PRO_5007805530" description="Phosphatidylethanolamine-binding protein" evidence="3">
    <location>
        <begin position="18"/>
        <end position="334"/>
    </location>
</feature>
<feature type="compositionally biased region" description="Gly residues" evidence="1">
    <location>
        <begin position="200"/>
        <end position="224"/>
    </location>
</feature>
<dbReference type="GO" id="GO:0030162">
    <property type="term" value="P:regulation of proteolysis"/>
    <property type="evidence" value="ECO:0007669"/>
    <property type="project" value="TreeGrafter"/>
</dbReference>
<dbReference type="CDD" id="cd00866">
    <property type="entry name" value="PEBP_euk"/>
    <property type="match status" value="1"/>
</dbReference>
<dbReference type="STRING" id="1209931.A0A135V1B4"/>
<keyword evidence="2" id="KW-0812">Transmembrane</keyword>
<proteinExistence type="predicted"/>
<evidence type="ECO:0000256" key="2">
    <source>
        <dbReference type="SAM" id="Phobius"/>
    </source>
</evidence>
<feature type="compositionally biased region" description="Pro residues" evidence="1">
    <location>
        <begin position="227"/>
        <end position="241"/>
    </location>
</feature>
<dbReference type="EMBL" id="JFFI01000685">
    <property type="protein sequence ID" value="KXH66421.1"/>
    <property type="molecule type" value="Genomic_DNA"/>
</dbReference>